<dbReference type="GO" id="GO:0016491">
    <property type="term" value="F:oxidoreductase activity"/>
    <property type="evidence" value="ECO:0007669"/>
    <property type="project" value="UniProtKB-KW"/>
</dbReference>
<dbReference type="EC" id="1.8.5.3" evidence="11"/>
<protein>
    <submittedName>
        <fullName evidence="11">Dimethyl sulfoxide reductase subunit</fullName>
        <ecNumber evidence="11">1.8.5.3</ecNumber>
    </submittedName>
</protein>
<gene>
    <name evidence="11" type="primary">dmsA2_1</name>
    <name evidence="11" type="ORF">NCTC8261_03857</name>
</gene>
<keyword evidence="6" id="KW-0574">Periplasm</keyword>
<keyword evidence="2" id="KW-0004">4Fe-4S</keyword>
<keyword evidence="4" id="KW-0479">Metal-binding</keyword>
<keyword evidence="9" id="KW-0411">Iron-sulfur</keyword>
<dbReference type="EMBL" id="UGXT01000002">
    <property type="protein sequence ID" value="SUH37558.1"/>
    <property type="molecule type" value="Genomic_DNA"/>
</dbReference>
<dbReference type="AlphaFoldDB" id="A0A379WVA9"/>
<dbReference type="GO" id="GO:0030288">
    <property type="term" value="C:outer membrane-bounded periplasmic space"/>
    <property type="evidence" value="ECO:0007669"/>
    <property type="project" value="TreeGrafter"/>
</dbReference>
<accession>A0A379WVA9</accession>
<reference evidence="11 12" key="1">
    <citation type="submission" date="2018-06" db="EMBL/GenBank/DDBJ databases">
        <authorList>
            <consortium name="Pathogen Informatics"/>
            <person name="Doyle S."/>
        </authorList>
    </citation>
    <scope>NUCLEOTIDE SEQUENCE [LARGE SCALE GENOMIC DNA]</scope>
    <source>
        <strain evidence="11 12">NCTC8261</strain>
    </source>
</reference>
<evidence type="ECO:0000256" key="3">
    <source>
        <dbReference type="ARBA" id="ARBA00022505"/>
    </source>
</evidence>
<evidence type="ECO:0000256" key="8">
    <source>
        <dbReference type="ARBA" id="ARBA00023004"/>
    </source>
</evidence>
<dbReference type="PANTHER" id="PTHR43742">
    <property type="entry name" value="TRIMETHYLAMINE-N-OXIDE REDUCTASE"/>
    <property type="match status" value="1"/>
</dbReference>
<dbReference type="PROSITE" id="PS00551">
    <property type="entry name" value="MOLYBDOPTERIN_PROK_1"/>
    <property type="match status" value="1"/>
</dbReference>
<dbReference type="InterPro" id="IPR027467">
    <property type="entry name" value="MopterinOxRdtase_cofactor_BS"/>
</dbReference>
<dbReference type="GO" id="GO:0009061">
    <property type="term" value="P:anaerobic respiration"/>
    <property type="evidence" value="ECO:0007669"/>
    <property type="project" value="TreeGrafter"/>
</dbReference>
<keyword evidence="7 11" id="KW-0560">Oxidoreductase</keyword>
<dbReference type="Pfam" id="PF04879">
    <property type="entry name" value="Molybdop_Fe4S4"/>
    <property type="match status" value="1"/>
</dbReference>
<keyword evidence="3" id="KW-0500">Molybdenum</keyword>
<dbReference type="PROSITE" id="PS51669">
    <property type="entry name" value="4FE4S_MOW_BIS_MGD"/>
    <property type="match status" value="1"/>
</dbReference>
<dbReference type="InterPro" id="IPR019546">
    <property type="entry name" value="TAT_signal_bac_arc"/>
</dbReference>
<dbReference type="InterPro" id="IPR050612">
    <property type="entry name" value="Prok_Mopterin_Oxidored"/>
</dbReference>
<dbReference type="GO" id="GO:0030151">
    <property type="term" value="F:molybdenum ion binding"/>
    <property type="evidence" value="ECO:0007669"/>
    <property type="project" value="TreeGrafter"/>
</dbReference>
<evidence type="ECO:0000313" key="12">
    <source>
        <dbReference type="Proteomes" id="UP000254712"/>
    </source>
</evidence>
<dbReference type="FunFam" id="3.40.50.12440:FF:000002">
    <property type="entry name" value="Anaerobic dimethyl sulfoxide reductase, A subunit"/>
    <property type="match status" value="1"/>
</dbReference>
<evidence type="ECO:0000256" key="7">
    <source>
        <dbReference type="ARBA" id="ARBA00023002"/>
    </source>
</evidence>
<feature type="domain" description="4Fe-4S Mo/W bis-MGD-type" evidence="10">
    <location>
        <begin position="56"/>
        <end position="117"/>
    </location>
</feature>
<evidence type="ECO:0000256" key="5">
    <source>
        <dbReference type="ARBA" id="ARBA00022729"/>
    </source>
</evidence>
<dbReference type="Gene3D" id="3.40.50.12440">
    <property type="match status" value="2"/>
</dbReference>
<organism evidence="11 12">
    <name type="scientific">Salmonella enterica I</name>
    <dbReference type="NCBI Taxonomy" id="59201"/>
    <lineage>
        <taxon>Bacteria</taxon>
        <taxon>Pseudomonadati</taxon>
        <taxon>Pseudomonadota</taxon>
        <taxon>Gammaproteobacteria</taxon>
        <taxon>Enterobacterales</taxon>
        <taxon>Enterobacteriaceae</taxon>
        <taxon>Salmonella</taxon>
    </lineage>
</organism>
<keyword evidence="5" id="KW-0732">Signal</keyword>
<evidence type="ECO:0000259" key="10">
    <source>
        <dbReference type="PROSITE" id="PS51669"/>
    </source>
</evidence>
<evidence type="ECO:0000256" key="1">
    <source>
        <dbReference type="ARBA" id="ARBA00001942"/>
    </source>
</evidence>
<evidence type="ECO:0000256" key="6">
    <source>
        <dbReference type="ARBA" id="ARBA00022764"/>
    </source>
</evidence>
<proteinExistence type="predicted"/>
<dbReference type="InterPro" id="IPR006963">
    <property type="entry name" value="Mopterin_OxRdtase_4Fe-4S_dom"/>
</dbReference>
<dbReference type="InterPro" id="IPR006311">
    <property type="entry name" value="TAT_signal"/>
</dbReference>
<dbReference type="PROSITE" id="PS51318">
    <property type="entry name" value="TAT"/>
    <property type="match status" value="1"/>
</dbReference>
<comment type="cofactor">
    <cofactor evidence="1">
        <name>Mo-bis(molybdopterin guanine dinucleotide)</name>
        <dbReference type="ChEBI" id="CHEBI:60539"/>
    </cofactor>
</comment>
<dbReference type="Pfam" id="PF00384">
    <property type="entry name" value="Molybdopterin"/>
    <property type="match status" value="1"/>
</dbReference>
<evidence type="ECO:0000256" key="9">
    <source>
        <dbReference type="ARBA" id="ARBA00023014"/>
    </source>
</evidence>
<dbReference type="Proteomes" id="UP000254712">
    <property type="component" value="Unassembled WGS sequence"/>
</dbReference>
<name>A0A379WVA9_SALET</name>
<keyword evidence="8" id="KW-0408">Iron</keyword>
<dbReference type="GO" id="GO:0009055">
    <property type="term" value="F:electron transfer activity"/>
    <property type="evidence" value="ECO:0007669"/>
    <property type="project" value="TreeGrafter"/>
</dbReference>
<dbReference type="SUPFAM" id="SSF53706">
    <property type="entry name" value="Formate dehydrogenase/DMSO reductase, domains 1-3"/>
    <property type="match status" value="1"/>
</dbReference>
<dbReference type="PANTHER" id="PTHR43742:SF1">
    <property type="entry name" value="DIMETHYL SULFOXIDE REDUCTASE CHAIN YNFF-RELATED"/>
    <property type="match status" value="1"/>
</dbReference>
<evidence type="ECO:0000256" key="2">
    <source>
        <dbReference type="ARBA" id="ARBA00022485"/>
    </source>
</evidence>
<evidence type="ECO:0000313" key="11">
    <source>
        <dbReference type="EMBL" id="SUH37558.1"/>
    </source>
</evidence>
<dbReference type="NCBIfam" id="TIGR01409">
    <property type="entry name" value="TAT_signal_seq"/>
    <property type="match status" value="1"/>
</dbReference>
<dbReference type="GO" id="GO:0051539">
    <property type="term" value="F:4 iron, 4 sulfur cluster binding"/>
    <property type="evidence" value="ECO:0007669"/>
    <property type="project" value="UniProtKB-KW"/>
</dbReference>
<evidence type="ECO:0000256" key="4">
    <source>
        <dbReference type="ARBA" id="ARBA00022723"/>
    </source>
</evidence>
<dbReference type="SMART" id="SM00926">
    <property type="entry name" value="Molybdop_Fe4S4"/>
    <property type="match status" value="1"/>
</dbReference>
<dbReference type="InterPro" id="IPR006656">
    <property type="entry name" value="Mopterin_OxRdtase"/>
</dbReference>
<sequence length="296" mass="32492">MKITNPEALMAASISRRSLVKTSAIGSLALASSAFTLPFSRIAHAAADLASGNVAEKAVWSSCTVNCGSRCLLRLHVKDDTVYWVESDTTGNDEYGNHQVRACLRGRSIRRRMNHPDRLKYPMKRVGKRGEGKFERISWDEALDTIGDNLKRILKDYGNEAVHVLYGTGVDGGNITNSNVPYRLMNACGGYLSRYGSYSTAQISAAMSYMFGGNDGNSPDDIANTKLVVMFGNNPAETRMSGGGVTYYVEQARERSNARMIVIDPRYNDTAPAAKTSGCRFAQVPMARWRRQSAGY</sequence>